<dbReference type="EMBL" id="HAEG01009753">
    <property type="protein sequence ID" value="SBR85308.1"/>
    <property type="molecule type" value="Transcribed_RNA"/>
</dbReference>
<keyword evidence="1" id="KW-0472">Membrane</keyword>
<feature type="non-terminal residue" evidence="2">
    <location>
        <position position="1"/>
    </location>
</feature>
<feature type="transmembrane region" description="Helical" evidence="1">
    <location>
        <begin position="21"/>
        <end position="45"/>
    </location>
</feature>
<accession>A0A1A8PVQ2</accession>
<gene>
    <name evidence="2" type="primary">Nfu_g_1_022880</name>
</gene>
<name>A0A1A8PVQ2_9TELE</name>
<reference evidence="2" key="1">
    <citation type="submission" date="2016-05" db="EMBL/GenBank/DDBJ databases">
        <authorList>
            <person name="Lavstsen T."/>
            <person name="Jespersen J.S."/>
        </authorList>
    </citation>
    <scope>NUCLEOTIDE SEQUENCE</scope>
    <source>
        <tissue evidence="2">Brain</tissue>
    </source>
</reference>
<feature type="transmembrane region" description="Helical" evidence="1">
    <location>
        <begin position="66"/>
        <end position="90"/>
    </location>
</feature>
<feature type="non-terminal residue" evidence="2">
    <location>
        <position position="106"/>
    </location>
</feature>
<sequence>NKNKLGCFCGNLGLSSLDLPWYGWLLVGPIALLHQSSGTLAQWLLGEKMSLFLQWSFKFSHTVGGFLGLDLLHVFHGSWAVGLLLLTLTIGHSYGETWYGQAHVHT</sequence>
<dbReference type="AlphaFoldDB" id="A0A1A8PVQ2"/>
<evidence type="ECO:0000313" key="2">
    <source>
        <dbReference type="EMBL" id="SBR85308.1"/>
    </source>
</evidence>
<keyword evidence="1" id="KW-0812">Transmembrane</keyword>
<proteinExistence type="predicted"/>
<keyword evidence="1" id="KW-1133">Transmembrane helix</keyword>
<organism evidence="2">
    <name type="scientific">Nothobranchius pienaari</name>
    <dbReference type="NCBI Taxonomy" id="704102"/>
    <lineage>
        <taxon>Eukaryota</taxon>
        <taxon>Metazoa</taxon>
        <taxon>Chordata</taxon>
        <taxon>Craniata</taxon>
        <taxon>Vertebrata</taxon>
        <taxon>Euteleostomi</taxon>
        <taxon>Actinopterygii</taxon>
        <taxon>Neopterygii</taxon>
        <taxon>Teleostei</taxon>
        <taxon>Neoteleostei</taxon>
        <taxon>Acanthomorphata</taxon>
        <taxon>Ovalentaria</taxon>
        <taxon>Atherinomorphae</taxon>
        <taxon>Cyprinodontiformes</taxon>
        <taxon>Nothobranchiidae</taxon>
        <taxon>Nothobranchius</taxon>
    </lineage>
</organism>
<reference evidence="2" key="2">
    <citation type="submission" date="2016-06" db="EMBL/GenBank/DDBJ databases">
        <title>The genome of a short-lived fish provides insights into sex chromosome evolution and the genetic control of aging.</title>
        <authorList>
            <person name="Reichwald K."/>
            <person name="Felder M."/>
            <person name="Petzold A."/>
            <person name="Koch P."/>
            <person name="Groth M."/>
            <person name="Platzer M."/>
        </authorList>
    </citation>
    <scope>NUCLEOTIDE SEQUENCE</scope>
    <source>
        <tissue evidence="2">Brain</tissue>
    </source>
</reference>
<evidence type="ECO:0000256" key="1">
    <source>
        <dbReference type="SAM" id="Phobius"/>
    </source>
</evidence>
<protein>
    <submittedName>
        <fullName evidence="2">Uncharacterized protein</fullName>
    </submittedName>
</protein>